<sequence>MTVNYDEIMVRYGELSTKGKNRVFFINRLAKNLREVLSDLTELKITAVRDRAHIVLNGADYAEVSHRLTKVFGIQNFSPSIKVEKTIPAIEAAVVDLFNEIYLEGMTFKIAARRADHNFELDSTELNQTLGDLVFDHFAFAKVQMKRPEITLRVEIRQDAAYLSYETIKGAGGMPVGTAGRGHLMLSGGIDSPVAGYLALKRGVEIEAVHFASPPYTSPGALKKAKDLTAKLTAFGGAIQFIEVPFTEIQEEIKAKAPQAYLMTLTRRFMMRVVDRIREIRDGKVIINGESLGQVASQTLGSMSVINEVTNTPVIRPVVTMDKIEIIEIAEKIDTFNLSILPFEDCCTVFAPPAPKTNPKLENCLQYETRFDVEGLVNRAVAGIMVSTISGENWDAEEIDEFADLL</sequence>
<dbReference type="Gene3D" id="3.30.2130.30">
    <property type="match status" value="1"/>
</dbReference>
<evidence type="ECO:0000256" key="10">
    <source>
        <dbReference type="ARBA" id="ARBA00050570"/>
    </source>
</evidence>
<dbReference type="Pfam" id="PF22025">
    <property type="entry name" value="ThiI_fer"/>
    <property type="match status" value="1"/>
</dbReference>
<feature type="binding site" evidence="19">
    <location>
        <position position="298"/>
    </location>
    <ligand>
        <name>ATP</name>
        <dbReference type="ChEBI" id="CHEBI:30616"/>
    </ligand>
</feature>
<evidence type="ECO:0000256" key="7">
    <source>
        <dbReference type="ARBA" id="ARBA00022840"/>
    </source>
</evidence>
<dbReference type="SUPFAM" id="SSF52402">
    <property type="entry name" value="Adenine nucleotide alpha hydrolases-like"/>
    <property type="match status" value="1"/>
</dbReference>
<dbReference type="GO" id="GO:0009228">
    <property type="term" value="P:thiamine biosynthetic process"/>
    <property type="evidence" value="ECO:0007669"/>
    <property type="project" value="UniProtKB-KW"/>
</dbReference>
<dbReference type="InterPro" id="IPR004114">
    <property type="entry name" value="THUMP_dom"/>
</dbReference>
<dbReference type="Proteomes" id="UP000218181">
    <property type="component" value="Unassembled WGS sequence"/>
</dbReference>
<keyword evidence="7 19" id="KW-0067">ATP-binding</keyword>
<feature type="binding site" evidence="19">
    <location>
        <begin position="185"/>
        <end position="186"/>
    </location>
    <ligand>
        <name>ATP</name>
        <dbReference type="ChEBI" id="CHEBI:30616"/>
    </ligand>
</feature>
<evidence type="ECO:0000256" key="2">
    <source>
        <dbReference type="ARBA" id="ARBA00004948"/>
    </source>
</evidence>
<evidence type="ECO:0000256" key="12">
    <source>
        <dbReference type="ARBA" id="ARBA00058382"/>
    </source>
</evidence>
<accession>A0A2A5RKN3</accession>
<comment type="pathway">
    <text evidence="2 19">Cofactor biosynthesis; thiamine diphosphate biosynthesis.</text>
</comment>
<feature type="binding site" evidence="19">
    <location>
        <begin position="210"/>
        <end position="211"/>
    </location>
    <ligand>
        <name>ATP</name>
        <dbReference type="ChEBI" id="CHEBI:30616"/>
    </ligand>
</feature>
<dbReference type="FunFam" id="3.40.50.620:FF:000053">
    <property type="entry name" value="Probable tRNA sulfurtransferase"/>
    <property type="match status" value="1"/>
</dbReference>
<evidence type="ECO:0000256" key="4">
    <source>
        <dbReference type="ARBA" id="ARBA00022555"/>
    </source>
</evidence>
<feature type="domain" description="THUMP" evidence="20">
    <location>
        <begin position="62"/>
        <end position="167"/>
    </location>
</feature>
<dbReference type="CDD" id="cd11716">
    <property type="entry name" value="THUMP_ThiI"/>
    <property type="match status" value="1"/>
</dbReference>
<dbReference type="Pfam" id="PF02568">
    <property type="entry name" value="ThiI"/>
    <property type="match status" value="1"/>
</dbReference>
<dbReference type="Gene3D" id="3.40.50.620">
    <property type="entry name" value="HUPs"/>
    <property type="match status" value="1"/>
</dbReference>
<comment type="function">
    <text evidence="12 19">Catalyzes the ATP-dependent transfer of a sulfur to tRNA to produce 4-thiouridine in position 8 of tRNAs, which functions as a near-UV photosensor. Also catalyzes the transfer of sulfur to the sulfur carrier protein ThiS, forming ThiS-thiocarboxylate. This is a step in the synthesis of thiazole, in the thiamine biosynthesis pathway. The sulfur is donated as persulfide by IscS.</text>
</comment>
<dbReference type="SMART" id="SM00981">
    <property type="entry name" value="THUMP"/>
    <property type="match status" value="1"/>
</dbReference>
<dbReference type="GO" id="GO:0004810">
    <property type="term" value="F:CCA tRNA nucleotidyltransferase activity"/>
    <property type="evidence" value="ECO:0007669"/>
    <property type="project" value="InterPro"/>
</dbReference>
<dbReference type="EMBL" id="JXJU01000006">
    <property type="protein sequence ID" value="PCR99769.1"/>
    <property type="molecule type" value="Genomic_DNA"/>
</dbReference>
<dbReference type="PANTHER" id="PTHR43209">
    <property type="entry name" value="TRNA SULFURTRANSFERASE"/>
    <property type="match status" value="1"/>
</dbReference>
<dbReference type="GO" id="GO:0005524">
    <property type="term" value="F:ATP binding"/>
    <property type="evidence" value="ECO:0007669"/>
    <property type="project" value="UniProtKB-UniRule"/>
</dbReference>
<dbReference type="SUPFAM" id="SSF143437">
    <property type="entry name" value="THUMP domain-like"/>
    <property type="match status" value="1"/>
</dbReference>
<keyword evidence="5 19" id="KW-0808">Transferase</keyword>
<evidence type="ECO:0000256" key="14">
    <source>
        <dbReference type="ARBA" id="ARBA00066827"/>
    </source>
</evidence>
<dbReference type="GO" id="GO:0140741">
    <property type="term" value="F:tRNA-uracil-4 sulfurtransferase activity"/>
    <property type="evidence" value="ECO:0007669"/>
    <property type="project" value="UniProtKB-EC"/>
</dbReference>
<evidence type="ECO:0000313" key="21">
    <source>
        <dbReference type="EMBL" id="PCR99769.1"/>
    </source>
</evidence>
<evidence type="ECO:0000256" key="9">
    <source>
        <dbReference type="ARBA" id="ARBA00022977"/>
    </source>
</evidence>
<dbReference type="OrthoDB" id="9773948at2"/>
<proteinExistence type="inferred from homology"/>
<dbReference type="HAMAP" id="MF_00021">
    <property type="entry name" value="ThiI"/>
    <property type="match status" value="1"/>
</dbReference>
<dbReference type="PANTHER" id="PTHR43209:SF1">
    <property type="entry name" value="TRNA SULFURTRANSFERASE"/>
    <property type="match status" value="1"/>
</dbReference>
<dbReference type="PROSITE" id="PS51165">
    <property type="entry name" value="THUMP"/>
    <property type="match status" value="1"/>
</dbReference>
<dbReference type="InterPro" id="IPR003720">
    <property type="entry name" value="tRNA_STrfase"/>
</dbReference>
<comment type="catalytic activity">
    <reaction evidence="10 19">
        <text>[ThiI sulfur-carrier protein]-S-sulfanyl-L-cysteine + a uridine in tRNA + 2 reduced [2Fe-2S]-[ferredoxin] + ATP + H(+) = [ThiI sulfur-carrier protein]-L-cysteine + a 4-thiouridine in tRNA + 2 oxidized [2Fe-2S]-[ferredoxin] + AMP + diphosphate</text>
        <dbReference type="Rhea" id="RHEA:24176"/>
        <dbReference type="Rhea" id="RHEA-COMP:10000"/>
        <dbReference type="Rhea" id="RHEA-COMP:10001"/>
        <dbReference type="Rhea" id="RHEA-COMP:13337"/>
        <dbReference type="Rhea" id="RHEA-COMP:13338"/>
        <dbReference type="Rhea" id="RHEA-COMP:13339"/>
        <dbReference type="Rhea" id="RHEA-COMP:13340"/>
        <dbReference type="ChEBI" id="CHEBI:15378"/>
        <dbReference type="ChEBI" id="CHEBI:29950"/>
        <dbReference type="ChEBI" id="CHEBI:30616"/>
        <dbReference type="ChEBI" id="CHEBI:33019"/>
        <dbReference type="ChEBI" id="CHEBI:33737"/>
        <dbReference type="ChEBI" id="CHEBI:33738"/>
        <dbReference type="ChEBI" id="CHEBI:61963"/>
        <dbReference type="ChEBI" id="CHEBI:65315"/>
        <dbReference type="ChEBI" id="CHEBI:136798"/>
        <dbReference type="ChEBI" id="CHEBI:456215"/>
        <dbReference type="EC" id="2.8.1.4"/>
    </reaction>
</comment>
<evidence type="ECO:0000256" key="1">
    <source>
        <dbReference type="ARBA" id="ARBA00004496"/>
    </source>
</evidence>
<dbReference type="InterPro" id="IPR054173">
    <property type="entry name" value="ThiI_fer"/>
</dbReference>
<dbReference type="NCBIfam" id="TIGR00342">
    <property type="entry name" value="tRNA uracil 4-sulfurtransferase ThiI"/>
    <property type="match status" value="1"/>
</dbReference>
<dbReference type="UniPathway" id="UPA00060"/>
<dbReference type="GO" id="GO:0009229">
    <property type="term" value="P:thiamine diphosphate biosynthetic process"/>
    <property type="evidence" value="ECO:0007669"/>
    <property type="project" value="UniProtKB-UniRule"/>
</dbReference>
<feature type="binding site" evidence="19">
    <location>
        <position position="267"/>
    </location>
    <ligand>
        <name>ATP</name>
        <dbReference type="ChEBI" id="CHEBI:30616"/>
    </ligand>
</feature>
<comment type="similarity">
    <text evidence="13 19">Belongs to the ThiI family.</text>
</comment>
<evidence type="ECO:0000256" key="3">
    <source>
        <dbReference type="ARBA" id="ARBA00022490"/>
    </source>
</evidence>
<evidence type="ECO:0000256" key="5">
    <source>
        <dbReference type="ARBA" id="ARBA00022679"/>
    </source>
</evidence>
<evidence type="ECO:0000256" key="16">
    <source>
        <dbReference type="ARBA" id="ARBA00075337"/>
    </source>
</evidence>
<evidence type="ECO:0000256" key="18">
    <source>
        <dbReference type="ARBA" id="ARBA00080570"/>
    </source>
</evidence>
<dbReference type="GO" id="GO:0000049">
    <property type="term" value="F:tRNA binding"/>
    <property type="evidence" value="ECO:0007669"/>
    <property type="project" value="UniProtKB-UniRule"/>
</dbReference>
<keyword evidence="6 19" id="KW-0547">Nucleotide-binding</keyword>
<keyword evidence="9 19" id="KW-0784">Thiamine biosynthesis</keyword>
<feature type="binding site" evidence="19">
    <location>
        <position position="289"/>
    </location>
    <ligand>
        <name>ATP</name>
        <dbReference type="ChEBI" id="CHEBI:30616"/>
    </ligand>
</feature>
<keyword evidence="3 19" id="KW-0963">Cytoplasm</keyword>
<dbReference type="InterPro" id="IPR020536">
    <property type="entry name" value="ThiI_AANH"/>
</dbReference>
<dbReference type="GO" id="GO:0002937">
    <property type="term" value="P:tRNA 4-thiouridine biosynthesis"/>
    <property type="evidence" value="ECO:0007669"/>
    <property type="project" value="TreeGrafter"/>
</dbReference>
<evidence type="ECO:0000256" key="17">
    <source>
        <dbReference type="ARBA" id="ARBA00077849"/>
    </source>
</evidence>
<evidence type="ECO:0000256" key="8">
    <source>
        <dbReference type="ARBA" id="ARBA00022884"/>
    </source>
</evidence>
<keyword evidence="4 19" id="KW-0820">tRNA-binding</keyword>
<evidence type="ECO:0000256" key="15">
    <source>
        <dbReference type="ARBA" id="ARBA00071867"/>
    </source>
</evidence>
<keyword evidence="8 19" id="KW-0694">RNA-binding</keyword>
<comment type="catalytic activity">
    <reaction evidence="11 19">
        <text>[ThiS sulfur-carrier protein]-C-terminal Gly-Gly-AMP + S-sulfanyl-L-cysteinyl-[cysteine desulfurase] + AH2 = [ThiS sulfur-carrier protein]-C-terminal-Gly-aminoethanethioate + L-cysteinyl-[cysteine desulfurase] + A + AMP + 2 H(+)</text>
        <dbReference type="Rhea" id="RHEA:43340"/>
        <dbReference type="Rhea" id="RHEA-COMP:12157"/>
        <dbReference type="Rhea" id="RHEA-COMP:12158"/>
        <dbReference type="Rhea" id="RHEA-COMP:12910"/>
        <dbReference type="Rhea" id="RHEA-COMP:19908"/>
        <dbReference type="ChEBI" id="CHEBI:13193"/>
        <dbReference type="ChEBI" id="CHEBI:15378"/>
        <dbReference type="ChEBI" id="CHEBI:17499"/>
        <dbReference type="ChEBI" id="CHEBI:29950"/>
        <dbReference type="ChEBI" id="CHEBI:61963"/>
        <dbReference type="ChEBI" id="CHEBI:90618"/>
        <dbReference type="ChEBI" id="CHEBI:232372"/>
        <dbReference type="ChEBI" id="CHEBI:456215"/>
    </reaction>
</comment>
<keyword evidence="22" id="KW-1185">Reference proteome</keyword>
<protein>
    <recommendedName>
        <fullName evidence="15 19">Probable tRNA sulfurtransferase</fullName>
        <ecNumber evidence="14 19">2.8.1.4</ecNumber>
    </recommendedName>
    <alternativeName>
        <fullName evidence="16 19">Sulfur carrier protein ThiS sulfurtransferase</fullName>
    </alternativeName>
    <alternativeName>
        <fullName evidence="17 19">Thiamine biosynthesis protein ThiI</fullName>
    </alternativeName>
    <alternativeName>
        <fullName evidence="18 19">tRNA 4-thiouridine synthase</fullName>
    </alternativeName>
</protein>
<dbReference type="GO" id="GO:0052837">
    <property type="term" value="P:thiazole biosynthetic process"/>
    <property type="evidence" value="ECO:0007669"/>
    <property type="project" value="TreeGrafter"/>
</dbReference>
<evidence type="ECO:0000256" key="6">
    <source>
        <dbReference type="ARBA" id="ARBA00022741"/>
    </source>
</evidence>
<dbReference type="AlphaFoldDB" id="A0A2A5RKN3"/>
<dbReference type="STRING" id="1291764.GCA_001311235_01773"/>
<gene>
    <name evidence="19" type="primary">thiI</name>
    <name evidence="21" type="ORF">RT41_GL001575</name>
</gene>
<dbReference type="GO" id="GO:0005829">
    <property type="term" value="C:cytosol"/>
    <property type="evidence" value="ECO:0007669"/>
    <property type="project" value="TreeGrafter"/>
</dbReference>
<evidence type="ECO:0000256" key="11">
    <source>
        <dbReference type="ARBA" id="ARBA00052330"/>
    </source>
</evidence>
<dbReference type="RefSeq" id="WP_096818094.1">
    <property type="nucleotide sequence ID" value="NZ_JXJU01000006.1"/>
</dbReference>
<dbReference type="InterPro" id="IPR014729">
    <property type="entry name" value="Rossmann-like_a/b/a_fold"/>
</dbReference>
<dbReference type="Pfam" id="PF02926">
    <property type="entry name" value="THUMP"/>
    <property type="match status" value="1"/>
</dbReference>
<dbReference type="EC" id="2.8.1.4" evidence="14 19"/>
<evidence type="ECO:0000313" key="22">
    <source>
        <dbReference type="Proteomes" id="UP000218181"/>
    </source>
</evidence>
<evidence type="ECO:0000256" key="13">
    <source>
        <dbReference type="ARBA" id="ARBA00061472"/>
    </source>
</evidence>
<comment type="caution">
    <text evidence="21">The sequence shown here is derived from an EMBL/GenBank/DDBJ whole genome shotgun (WGS) entry which is preliminary data.</text>
</comment>
<evidence type="ECO:0000259" key="20">
    <source>
        <dbReference type="PROSITE" id="PS51165"/>
    </source>
</evidence>
<dbReference type="CDD" id="cd01712">
    <property type="entry name" value="PPase_ThiI"/>
    <property type="match status" value="1"/>
</dbReference>
<evidence type="ECO:0000256" key="19">
    <source>
        <dbReference type="HAMAP-Rule" id="MF_00021"/>
    </source>
</evidence>
<dbReference type="InterPro" id="IPR050102">
    <property type="entry name" value="tRNA_sulfurtransferase_ThiI"/>
</dbReference>
<name>A0A2A5RKN3_9LACT</name>
<dbReference type="InterPro" id="IPR049962">
    <property type="entry name" value="THUMP_ThiI"/>
</dbReference>
<reference evidence="21 22" key="1">
    <citation type="submission" date="2014-12" db="EMBL/GenBank/DDBJ databases">
        <title>Draft genome sequences of 10 type strains of Lactococcus.</title>
        <authorList>
            <person name="Sun Z."/>
            <person name="Zhong Z."/>
            <person name="Liu W."/>
            <person name="Zhang W."/>
            <person name="Zhang H."/>
        </authorList>
    </citation>
    <scope>NUCLEOTIDE SEQUENCE [LARGE SCALE GENOMIC DNA]</scope>
    <source>
        <strain evidence="21 22">JCM 16395</strain>
    </source>
</reference>
<organism evidence="21 22">
    <name type="scientific">Lactococcus fujiensis JCM 16395</name>
    <dbReference type="NCBI Taxonomy" id="1291764"/>
    <lineage>
        <taxon>Bacteria</taxon>
        <taxon>Bacillati</taxon>
        <taxon>Bacillota</taxon>
        <taxon>Bacilli</taxon>
        <taxon>Lactobacillales</taxon>
        <taxon>Streptococcaceae</taxon>
        <taxon>Lactococcus</taxon>
    </lineage>
</organism>
<comment type="subcellular location">
    <subcellularLocation>
        <location evidence="1 19">Cytoplasm</location>
    </subcellularLocation>
</comment>
<dbReference type="InterPro" id="IPR049961">
    <property type="entry name" value="ThiI_N"/>
</dbReference>